<dbReference type="RefSeq" id="WP_149324230.1">
    <property type="nucleotide sequence ID" value="NZ_CP043504.1"/>
</dbReference>
<dbReference type="EMBL" id="CP043504">
    <property type="protein sequence ID" value="QEO08797.1"/>
    <property type="molecule type" value="Genomic_DNA"/>
</dbReference>
<accession>A0A5C1Y7D6</accession>
<proteinExistence type="predicted"/>
<evidence type="ECO:0000313" key="1">
    <source>
        <dbReference type="EMBL" id="QEO08797.1"/>
    </source>
</evidence>
<reference evidence="1 2" key="1">
    <citation type="submission" date="2019-09" db="EMBL/GenBank/DDBJ databases">
        <title>Genome sequencing of strain KACC 19322.</title>
        <authorList>
            <person name="Heo J."/>
            <person name="Kim S.-J."/>
            <person name="Kim J.-S."/>
            <person name="Hong S.-B."/>
            <person name="Kwon S.-W."/>
        </authorList>
    </citation>
    <scope>NUCLEOTIDE SEQUENCE [LARGE SCALE GENOMIC DNA]</scope>
    <source>
        <strain evidence="1 2">KACC 19322</strain>
    </source>
</reference>
<dbReference type="KEGG" id="lyk:FLP23_01445"/>
<organism evidence="1 2">
    <name type="scientific">Protaetiibacter larvae</name>
    <dbReference type="NCBI Taxonomy" id="2592654"/>
    <lineage>
        <taxon>Bacteria</taxon>
        <taxon>Bacillati</taxon>
        <taxon>Actinomycetota</taxon>
        <taxon>Actinomycetes</taxon>
        <taxon>Micrococcales</taxon>
        <taxon>Microbacteriaceae</taxon>
        <taxon>Protaetiibacter</taxon>
    </lineage>
</organism>
<sequence>MTISNPHEARVAARHLKYDNTAEERENVQRVDREVFDRVAEYERGVVASARADADKGDRLASQAVAAVADLNSRFRAAAEDGNVSRDLLREFNRVRAQAEALADSLNVAERTAQWHAGRLSDVYGTWLALVQKYPTLKPGIRVQ</sequence>
<dbReference type="Proteomes" id="UP000322159">
    <property type="component" value="Chromosome"/>
</dbReference>
<protein>
    <submittedName>
        <fullName evidence="1">Uncharacterized protein</fullName>
    </submittedName>
</protein>
<gene>
    <name evidence="1" type="ORF">FLP23_01445</name>
</gene>
<evidence type="ECO:0000313" key="2">
    <source>
        <dbReference type="Proteomes" id="UP000322159"/>
    </source>
</evidence>
<dbReference type="AlphaFoldDB" id="A0A5C1Y7D6"/>
<keyword evidence="2" id="KW-1185">Reference proteome</keyword>
<name>A0A5C1Y7D6_9MICO</name>